<evidence type="ECO:0000313" key="3">
    <source>
        <dbReference type="EMBL" id="SUZ13114.1"/>
    </source>
</evidence>
<dbReference type="AlphaFoldDB" id="A0A061HID9"/>
<feature type="compositionally biased region" description="Low complexity" evidence="1">
    <location>
        <begin position="12"/>
        <end position="23"/>
    </location>
</feature>
<evidence type="ECO:0000256" key="1">
    <source>
        <dbReference type="SAM" id="MobiDB-lite"/>
    </source>
</evidence>
<dbReference type="Proteomes" id="UP000053110">
    <property type="component" value="Unassembled WGS sequence"/>
</dbReference>
<name>A0A061HID9_BLUGR</name>
<sequence>MEVDEDDDFYAPEESIPEISVESNKSEPVPTPILEDGGLEEGEEEEDDDSGDSDIDIITERKDGSKTIPTHALHGNRTKKRLIKD</sequence>
<dbReference type="HOGENOM" id="CLU_2512314_0_0_1"/>
<feature type="compositionally biased region" description="Acidic residues" evidence="1">
    <location>
        <begin position="1"/>
        <end position="11"/>
    </location>
</feature>
<gene>
    <name evidence="2" type="ORF">BGT96224_1948</name>
    <name evidence="3" type="ORF">BGT96224V2_LOCUS6271</name>
</gene>
<evidence type="ECO:0000313" key="2">
    <source>
        <dbReference type="EMBL" id="EPQ62174.1"/>
    </source>
</evidence>
<feature type="region of interest" description="Disordered" evidence="1">
    <location>
        <begin position="1"/>
        <end position="85"/>
    </location>
</feature>
<dbReference type="EMBL" id="UIGY01000215">
    <property type="protein sequence ID" value="SUZ13114.1"/>
    <property type="molecule type" value="Genomic_DNA"/>
</dbReference>
<dbReference type="EMBL" id="KE375186">
    <property type="protein sequence ID" value="EPQ62174.1"/>
    <property type="molecule type" value="Genomic_DNA"/>
</dbReference>
<reference evidence="2" key="2">
    <citation type="submission" date="2013-01" db="EMBL/GenBank/DDBJ databases">
        <title>The wheat powdery mildew genome reveals unique evolution of an obligate biotroph.</title>
        <authorList>
            <person name="Oberhaensli S."/>
            <person name="Wicker T."/>
            <person name="Keller B."/>
        </authorList>
    </citation>
    <scope>NUCLEOTIDE SEQUENCE</scope>
    <source>
        <strain evidence="2">96224</strain>
    </source>
</reference>
<evidence type="ECO:0000313" key="4">
    <source>
        <dbReference type="Proteomes" id="UP000053110"/>
    </source>
</evidence>
<accession>A0A061HID9</accession>
<organism evidence="3">
    <name type="scientific">Blumeria graminis f. sp. tritici 96224</name>
    <dbReference type="NCBI Taxonomy" id="1268274"/>
    <lineage>
        <taxon>Eukaryota</taxon>
        <taxon>Fungi</taxon>
        <taxon>Dikarya</taxon>
        <taxon>Ascomycota</taxon>
        <taxon>Pezizomycotina</taxon>
        <taxon>Leotiomycetes</taxon>
        <taxon>Erysiphales</taxon>
        <taxon>Erysiphaceae</taxon>
        <taxon>Blumeria</taxon>
    </lineage>
</organism>
<feature type="compositionally biased region" description="Basic residues" evidence="1">
    <location>
        <begin position="74"/>
        <end position="85"/>
    </location>
</feature>
<reference evidence="3" key="3">
    <citation type="submission" date="2018-07" db="EMBL/GenBank/DDBJ databases">
        <authorList>
            <person name="Quirk P.G."/>
            <person name="Krulwich T.A."/>
        </authorList>
    </citation>
    <scope>NUCLEOTIDE SEQUENCE</scope>
    <source>
        <strain evidence="3">96224</strain>
    </source>
</reference>
<feature type="compositionally biased region" description="Acidic residues" evidence="1">
    <location>
        <begin position="37"/>
        <end position="57"/>
    </location>
</feature>
<proteinExistence type="predicted"/>
<protein>
    <submittedName>
        <fullName evidence="3">Bgt-1948</fullName>
    </submittedName>
</protein>
<reference evidence="4" key="1">
    <citation type="journal article" date="2013" name="Nat. Genet.">
        <title>The wheat powdery mildew genome shows the unique evolution of an obligate biotroph.</title>
        <authorList>
            <person name="Wicker T."/>
            <person name="Oberhaensli S."/>
            <person name="Parlange F."/>
            <person name="Buchmann J.P."/>
            <person name="Shatalina M."/>
            <person name="Roffler S."/>
            <person name="Ben-David R."/>
            <person name="Dolezel J."/>
            <person name="Simkova H."/>
            <person name="Schulze-Lefert P."/>
            <person name="Spanu P.D."/>
            <person name="Bruggmann R."/>
            <person name="Amselem J."/>
            <person name="Quesneville H."/>
            <person name="Ver Loren van Themaat E."/>
            <person name="Paape T."/>
            <person name="Shimizu K.K."/>
            <person name="Keller B."/>
        </authorList>
    </citation>
    <scope>NUCLEOTIDE SEQUENCE [LARGE SCALE GENOMIC DNA]</scope>
    <source>
        <strain evidence="4">96224</strain>
    </source>
</reference>